<organism evidence="2 3">
    <name type="scientific">Paramecium pentaurelia</name>
    <dbReference type="NCBI Taxonomy" id="43138"/>
    <lineage>
        <taxon>Eukaryota</taxon>
        <taxon>Sar</taxon>
        <taxon>Alveolata</taxon>
        <taxon>Ciliophora</taxon>
        <taxon>Intramacronucleata</taxon>
        <taxon>Oligohymenophorea</taxon>
        <taxon>Peniculida</taxon>
        <taxon>Parameciidae</taxon>
        <taxon>Paramecium</taxon>
    </lineage>
</organism>
<protein>
    <recommendedName>
        <fullName evidence="4">Transmembrane protein</fullName>
    </recommendedName>
</protein>
<dbReference type="AlphaFoldDB" id="A0A8S1YKC1"/>
<dbReference type="EMBL" id="CAJJDO010000191">
    <property type="protein sequence ID" value="CAD8213938.1"/>
    <property type="molecule type" value="Genomic_DNA"/>
</dbReference>
<evidence type="ECO:0008006" key="4">
    <source>
        <dbReference type="Google" id="ProtNLM"/>
    </source>
</evidence>
<sequence length="116" mass="14127">MKQSLQQNKLIIKIMMIKNQIYYFILIILLIKLFNHFVELKPVYCSLETYKTIEDDIYQLDYVDQNDIQSIVDIDDNLISQHVMMEQLLQMRIAMKEIQYFFDGCIYCNYLFELLY</sequence>
<keyword evidence="3" id="KW-1185">Reference proteome</keyword>
<evidence type="ECO:0000256" key="1">
    <source>
        <dbReference type="SAM" id="Phobius"/>
    </source>
</evidence>
<proteinExistence type="predicted"/>
<comment type="caution">
    <text evidence="2">The sequence shown here is derived from an EMBL/GenBank/DDBJ whole genome shotgun (WGS) entry which is preliminary data.</text>
</comment>
<dbReference type="Proteomes" id="UP000689195">
    <property type="component" value="Unassembled WGS sequence"/>
</dbReference>
<gene>
    <name evidence="2" type="ORF">PPENT_87.1.T1910004</name>
</gene>
<reference evidence="2" key="1">
    <citation type="submission" date="2021-01" db="EMBL/GenBank/DDBJ databases">
        <authorList>
            <consortium name="Genoscope - CEA"/>
            <person name="William W."/>
        </authorList>
    </citation>
    <scope>NUCLEOTIDE SEQUENCE</scope>
</reference>
<evidence type="ECO:0000313" key="3">
    <source>
        <dbReference type="Proteomes" id="UP000689195"/>
    </source>
</evidence>
<keyword evidence="1" id="KW-0472">Membrane</keyword>
<feature type="transmembrane region" description="Helical" evidence="1">
    <location>
        <begin position="21"/>
        <end position="38"/>
    </location>
</feature>
<keyword evidence="1" id="KW-0812">Transmembrane</keyword>
<evidence type="ECO:0000313" key="2">
    <source>
        <dbReference type="EMBL" id="CAD8213938.1"/>
    </source>
</evidence>
<name>A0A8S1YKC1_9CILI</name>
<keyword evidence="1" id="KW-1133">Transmembrane helix</keyword>
<accession>A0A8S1YKC1</accession>